<dbReference type="Proteomes" id="UP000663868">
    <property type="component" value="Unassembled WGS sequence"/>
</dbReference>
<dbReference type="Proteomes" id="UP000663845">
    <property type="component" value="Unassembled WGS sequence"/>
</dbReference>
<reference evidence="2" key="1">
    <citation type="submission" date="2021-02" db="EMBL/GenBank/DDBJ databases">
        <authorList>
            <person name="Nowell W R."/>
        </authorList>
    </citation>
    <scope>NUCLEOTIDE SEQUENCE</scope>
</reference>
<dbReference type="EMBL" id="CAJOAZ010001108">
    <property type="protein sequence ID" value="CAF3765685.1"/>
    <property type="molecule type" value="Genomic_DNA"/>
</dbReference>
<dbReference type="AlphaFoldDB" id="A0A813N3G0"/>
<dbReference type="Proteomes" id="UP000663860">
    <property type="component" value="Unassembled WGS sequence"/>
</dbReference>
<accession>A0A813N3G0</accession>
<evidence type="ECO:0000313" key="6">
    <source>
        <dbReference type="EMBL" id="CAF3730617.1"/>
    </source>
</evidence>
<feature type="transmembrane region" description="Helical" evidence="1">
    <location>
        <begin position="30"/>
        <end position="55"/>
    </location>
</feature>
<keyword evidence="1" id="KW-0812">Transmembrane</keyword>
<keyword evidence="1" id="KW-1133">Transmembrane helix</keyword>
<dbReference type="Proteomes" id="UP000663881">
    <property type="component" value="Unassembled WGS sequence"/>
</dbReference>
<evidence type="ECO:0000256" key="1">
    <source>
        <dbReference type="SAM" id="Phobius"/>
    </source>
</evidence>
<evidence type="ECO:0000313" key="5">
    <source>
        <dbReference type="EMBL" id="CAF3662977.1"/>
    </source>
</evidence>
<evidence type="ECO:0000313" key="7">
    <source>
        <dbReference type="EMBL" id="CAF3765685.1"/>
    </source>
</evidence>
<dbReference type="EMBL" id="CAJOBB010000367">
    <property type="protein sequence ID" value="CAF3662977.1"/>
    <property type="molecule type" value="Genomic_DNA"/>
</dbReference>
<comment type="caution">
    <text evidence="2">The sequence shown here is derived from an EMBL/GenBank/DDBJ whole genome shotgun (WGS) entry which is preliminary data.</text>
</comment>
<dbReference type="Gene3D" id="1.20.5.930">
    <property type="entry name" value="Bicelle-embedded integrin alpha(iib) transmembrane segment"/>
    <property type="match status" value="1"/>
</dbReference>
<keyword evidence="1" id="KW-0472">Membrane</keyword>
<dbReference type="Proteomes" id="UP000663844">
    <property type="component" value="Unassembled WGS sequence"/>
</dbReference>
<evidence type="ECO:0000313" key="2">
    <source>
        <dbReference type="EMBL" id="CAF0729749.1"/>
    </source>
</evidence>
<dbReference type="EMBL" id="CAJNOE010000014">
    <property type="protein sequence ID" value="CAF0729749.1"/>
    <property type="molecule type" value="Genomic_DNA"/>
</dbReference>
<dbReference type="Proteomes" id="UP000663891">
    <property type="component" value="Unassembled WGS sequence"/>
</dbReference>
<evidence type="ECO:0000313" key="8">
    <source>
        <dbReference type="Proteomes" id="UP000663860"/>
    </source>
</evidence>
<sequence length="139" mass="15807">MNCHSIKYKRQLDDLETQIPPVVERLSQNLLWLIGLSITAGVILLIILVGVLWCCGFFKRNRPQYPVSARDDIHSHEDQFHLSSSYKPGKIAFQPDSDEASSDDNEIMIQNAGDSLPIVIPQNSSHFIQQQQQKAPYIF</sequence>
<gene>
    <name evidence="2" type="ORF">IZO911_LOCUS2753</name>
    <name evidence="4" type="ORF">JYZ213_LOCUS16157</name>
    <name evidence="5" type="ORF">KXQ929_LOCUS8447</name>
    <name evidence="6" type="ORF">OKA104_LOCUS14467</name>
    <name evidence="7" type="ORF">OXD698_LOCUS16287</name>
    <name evidence="3" type="ORF">VCS650_LOCUS11896</name>
</gene>
<proteinExistence type="predicted"/>
<name>A0A813N3G0_9BILA</name>
<organism evidence="2 8">
    <name type="scientific">Adineta steineri</name>
    <dbReference type="NCBI Taxonomy" id="433720"/>
    <lineage>
        <taxon>Eukaryota</taxon>
        <taxon>Metazoa</taxon>
        <taxon>Spiralia</taxon>
        <taxon>Gnathifera</taxon>
        <taxon>Rotifera</taxon>
        <taxon>Eurotatoria</taxon>
        <taxon>Bdelloidea</taxon>
        <taxon>Adinetida</taxon>
        <taxon>Adinetidae</taxon>
        <taxon>Adineta</taxon>
    </lineage>
</organism>
<evidence type="ECO:0000313" key="4">
    <source>
        <dbReference type="EMBL" id="CAF1004040.1"/>
    </source>
</evidence>
<protein>
    <submittedName>
        <fullName evidence="2">Uncharacterized protein</fullName>
    </submittedName>
</protein>
<dbReference type="OrthoDB" id="10002420at2759"/>
<dbReference type="EMBL" id="CAJNOG010000144">
    <property type="protein sequence ID" value="CAF1004040.1"/>
    <property type="molecule type" value="Genomic_DNA"/>
</dbReference>
<dbReference type="EMBL" id="CAJNON010000090">
    <property type="protein sequence ID" value="CAF0947973.1"/>
    <property type="molecule type" value="Genomic_DNA"/>
</dbReference>
<evidence type="ECO:0000313" key="3">
    <source>
        <dbReference type="EMBL" id="CAF0947973.1"/>
    </source>
</evidence>
<dbReference type="EMBL" id="CAJOAY010000764">
    <property type="protein sequence ID" value="CAF3730617.1"/>
    <property type="molecule type" value="Genomic_DNA"/>
</dbReference>